<sequence>MKSLKKESRIRITTNRLLEASENLKEKKRAKLPEQPTPPIQEEPEPISNVLQGDDILALAIKKEDLKKQHIPRLEIEDKPAITQKFIIRRFKPKDPTRKVCHLVAHPATPDAVTKPLDYSGLGDSFYDGDHIQPHHILGSLQDFKRIALAQGNTQLAEMIHTPPCLMTLISVKEEPKQEKSAKAEKAHLWAPSPQHNFLKNWRRNMALRKKQQEALSEYLKKPVSELLMHSGDTYRRIREERELIDRVLPTQHDGKVGESSGFWNQMEYVGDEMTGLAMTKTKIQRGLAEPITHVRKPHSIQEEMGLSAQQDAWYRYTWDRSLFLIYRRKELQSILAELDFTPQDIDGLEVVGRGQPFSAVTVEDYTLLKSTQESSSEDTVSLDLMASYPDVVPIPILGPSLLFCGKPACWIRGSNPQDKSQVGIAAHLTFETLEGEKTSSELTVVNNGTVAIWYDWRRQSQLQSFQDLKRNRMQRFYFNNRAGVILPGETKKFTFFFKSLYPGIFRESWEFGTHPTLLGGALLQVNLHAVSLTQDIFKDERQLLESKLTAHEAVTVVNSVLQELLRGIVTPERVPSPVDAYLTEEDLFHYQNPRLHYQHQVVQNLHGLWHQYVTVSPKAEEARPGEEEQLSTRGRATPAQSPYLEKAFMNSDLLTHLKGPVLEAQVSRPENEAHRDPQDSFSSQKFRGLARSYHWKSLMEEILVEESPDLENIKSPLEPESLPQPQWNLCLEDFKKAVLSLPEENQREDALMRLNKAALELCQEQRPLQSDLLYQTCLQLWRDVIDSLVSYSLWLRALLGLPEKETIYLDVPDEQDRKSPPITEAKGTAGRVGKEDRRGASQEKKQLGIKDKEDKKGAKLPVKEDRVNSKKHKAKDDKKLMKSASRERFSLDDAAPDSTTPSQEPIDPLVMEKYIHRLHTEVYGLLDVLVTDMMILADELSPMKNGE</sequence>
<dbReference type="InterPro" id="IPR013783">
    <property type="entry name" value="Ig-like_fold"/>
</dbReference>
<dbReference type="Proteomes" id="UP000694850">
    <property type="component" value="Unplaced"/>
</dbReference>
<dbReference type="PANTHER" id="PTHR48421:SF1">
    <property type="entry name" value="MYCBP-ASSOCIATED PROTEIN"/>
    <property type="match status" value="1"/>
</dbReference>
<protein>
    <submittedName>
        <fullName evidence="3">MYCBP-associated protein</fullName>
    </submittedName>
</protein>
<evidence type="ECO:0000256" key="1">
    <source>
        <dbReference type="SAM" id="MobiDB-lite"/>
    </source>
</evidence>
<feature type="region of interest" description="Disordered" evidence="1">
    <location>
        <begin position="813"/>
        <end position="906"/>
    </location>
</feature>
<keyword evidence="2" id="KW-1185">Reference proteome</keyword>
<accession>A0A8B6ZXF1</accession>
<dbReference type="Gene3D" id="2.60.40.10">
    <property type="entry name" value="Immunoglobulins"/>
    <property type="match status" value="1"/>
</dbReference>
<dbReference type="AlphaFoldDB" id="A0A8B6ZXF1"/>
<dbReference type="CTD" id="84073"/>
<dbReference type="GeneID" id="103198066"/>
<reference evidence="3" key="1">
    <citation type="submission" date="2025-08" db="UniProtKB">
        <authorList>
            <consortium name="RefSeq"/>
        </authorList>
    </citation>
    <scope>IDENTIFICATION</scope>
</reference>
<dbReference type="OrthoDB" id="10263316at2759"/>
<evidence type="ECO:0000313" key="3">
    <source>
        <dbReference type="RefSeq" id="XP_007940359.1"/>
    </source>
</evidence>
<dbReference type="InterPro" id="IPR032707">
    <property type="entry name" value="MYCBPAP"/>
</dbReference>
<feature type="compositionally biased region" description="Basic and acidic residues" evidence="1">
    <location>
        <begin position="833"/>
        <end position="892"/>
    </location>
</feature>
<feature type="region of interest" description="Disordered" evidence="1">
    <location>
        <begin position="21"/>
        <end position="46"/>
    </location>
</feature>
<dbReference type="RefSeq" id="XP_007940359.1">
    <property type="nucleotide sequence ID" value="XM_007942168.1"/>
</dbReference>
<evidence type="ECO:0000313" key="2">
    <source>
        <dbReference type="Proteomes" id="UP000694850"/>
    </source>
</evidence>
<proteinExistence type="predicted"/>
<dbReference type="PANTHER" id="PTHR48421">
    <property type="entry name" value="MYCBP-ASSOCIATED PROTEIN"/>
    <property type="match status" value="1"/>
</dbReference>
<dbReference type="Pfam" id="PF14646">
    <property type="entry name" value="MYCBPAP"/>
    <property type="match status" value="1"/>
</dbReference>
<gene>
    <name evidence="3" type="primary">LOC103198066</name>
</gene>
<organism evidence="2 3">
    <name type="scientific">Orycteropus afer afer</name>
    <dbReference type="NCBI Taxonomy" id="1230840"/>
    <lineage>
        <taxon>Eukaryota</taxon>
        <taxon>Metazoa</taxon>
        <taxon>Chordata</taxon>
        <taxon>Craniata</taxon>
        <taxon>Vertebrata</taxon>
        <taxon>Euteleostomi</taxon>
        <taxon>Mammalia</taxon>
        <taxon>Eutheria</taxon>
        <taxon>Afrotheria</taxon>
        <taxon>Tubulidentata</taxon>
        <taxon>Orycteropodidae</taxon>
        <taxon>Orycteropus</taxon>
    </lineage>
</organism>
<name>A0A8B6ZXF1_ORYAF</name>